<accession>A0ABQ3W7F9</accession>
<feature type="compositionally biased region" description="Low complexity" evidence="1">
    <location>
        <begin position="59"/>
        <end position="77"/>
    </location>
</feature>
<evidence type="ECO:0000256" key="1">
    <source>
        <dbReference type="SAM" id="MobiDB-lite"/>
    </source>
</evidence>
<reference evidence="3" key="1">
    <citation type="submission" date="2021-01" db="EMBL/GenBank/DDBJ databases">
        <title>Whole genome shotgun sequence of Actinoplanes capillaceus NBRC 16408.</title>
        <authorList>
            <person name="Komaki H."/>
            <person name="Tamura T."/>
        </authorList>
    </citation>
    <scope>NUCLEOTIDE SEQUENCE [LARGE SCALE GENOMIC DNA]</scope>
    <source>
        <strain evidence="3">NBRC 16408</strain>
    </source>
</reference>
<organism evidence="3">
    <name type="scientific">Actinoplanes campanulatus</name>
    <dbReference type="NCBI Taxonomy" id="113559"/>
    <lineage>
        <taxon>Bacteria</taxon>
        <taxon>Bacillati</taxon>
        <taxon>Actinomycetota</taxon>
        <taxon>Actinomycetes</taxon>
        <taxon>Micromonosporales</taxon>
        <taxon>Micromonosporaceae</taxon>
        <taxon>Actinoplanes</taxon>
    </lineage>
</organism>
<dbReference type="PROSITE" id="PS51257">
    <property type="entry name" value="PROKAR_LIPOPROTEIN"/>
    <property type="match status" value="1"/>
</dbReference>
<protein>
    <recommendedName>
        <fullName evidence="4">Lipoprotein</fullName>
    </recommendedName>
</protein>
<name>A0ABQ3W7F9_9ACTN</name>
<sequence length="209" mass="21027">MRSTLAVLALGACLLAAACGEASEPVLVSPGTSEVAVAAPATSQPASPPEPVTSKSKKASASPSASKRSPSPKPTTADPKSDPKSDPNAACDATGKADDRLYEVAAANGPLAVGDDAAPAEVTAAVAALRSGYQANVQAVTKARGLTTDRDVRAALADQIAARKAVIALLDKAGADGEKKNAALYTAADAKANMNLWRYPEGLCVPYVD</sequence>
<dbReference type="EMBL" id="BOMF01000001">
    <property type="protein sequence ID" value="GID42987.1"/>
    <property type="molecule type" value="Genomic_DNA"/>
</dbReference>
<evidence type="ECO:0008006" key="4">
    <source>
        <dbReference type="Google" id="ProtNLM"/>
    </source>
</evidence>
<evidence type="ECO:0000313" key="3">
    <source>
        <dbReference type="EMBL" id="GID42987.1"/>
    </source>
</evidence>
<comment type="caution">
    <text evidence="3">The sequence shown here is derived from an EMBL/GenBank/DDBJ whole genome shotgun (WGS) entry which is preliminary data.</text>
</comment>
<feature type="chain" id="PRO_5045559710" description="Lipoprotein" evidence="2">
    <location>
        <begin position="19"/>
        <end position="209"/>
    </location>
</feature>
<feature type="region of interest" description="Disordered" evidence="1">
    <location>
        <begin position="27"/>
        <end position="93"/>
    </location>
</feature>
<keyword evidence="2" id="KW-0732">Signal</keyword>
<proteinExistence type="predicted"/>
<feature type="compositionally biased region" description="Low complexity" evidence="1">
    <location>
        <begin position="35"/>
        <end position="45"/>
    </location>
</feature>
<feature type="signal peptide" evidence="2">
    <location>
        <begin position="1"/>
        <end position="18"/>
    </location>
</feature>
<gene>
    <name evidence="3" type="ORF">Aca07nite_02620</name>
</gene>
<dbReference type="RefSeq" id="WP_204293575.1">
    <property type="nucleotide sequence ID" value="NZ_BAAAGQ010000008.1"/>
</dbReference>
<evidence type="ECO:0000256" key="2">
    <source>
        <dbReference type="SAM" id="SignalP"/>
    </source>
</evidence>